<name>A0A8J3R2F7_9ACTN</name>
<dbReference type="SUPFAM" id="SSF51182">
    <property type="entry name" value="RmlC-like cupins"/>
    <property type="match status" value="1"/>
</dbReference>
<proteinExistence type="predicted"/>
<evidence type="ECO:0000313" key="3">
    <source>
        <dbReference type="Proteomes" id="UP000642748"/>
    </source>
</evidence>
<sequence>MLRRVIIAAGHDTGWHWHHGTVMDGSGRVYRVTTAGTACIPRDYPRGTFIKEPAGFGRVRIGITRGDGTGRAGGALHPASGGGAVGCGRRGRPRLPGADSVSD</sequence>
<feature type="region of interest" description="Disordered" evidence="1">
    <location>
        <begin position="69"/>
        <end position="103"/>
    </location>
</feature>
<dbReference type="Proteomes" id="UP000642748">
    <property type="component" value="Unassembled WGS sequence"/>
</dbReference>
<dbReference type="AlphaFoldDB" id="A0A8J3R2F7"/>
<evidence type="ECO:0000313" key="2">
    <source>
        <dbReference type="EMBL" id="GIH20549.1"/>
    </source>
</evidence>
<evidence type="ECO:0000256" key="1">
    <source>
        <dbReference type="SAM" id="MobiDB-lite"/>
    </source>
</evidence>
<reference evidence="2" key="1">
    <citation type="submission" date="2021-01" db="EMBL/GenBank/DDBJ databases">
        <title>Whole genome shotgun sequence of Rugosimonospora africana NBRC 104875.</title>
        <authorList>
            <person name="Komaki H."/>
            <person name="Tamura T."/>
        </authorList>
    </citation>
    <scope>NUCLEOTIDE SEQUENCE</scope>
    <source>
        <strain evidence="2">NBRC 104875</strain>
    </source>
</reference>
<organism evidence="2 3">
    <name type="scientific">Rugosimonospora africana</name>
    <dbReference type="NCBI Taxonomy" id="556532"/>
    <lineage>
        <taxon>Bacteria</taxon>
        <taxon>Bacillati</taxon>
        <taxon>Actinomycetota</taxon>
        <taxon>Actinomycetes</taxon>
        <taxon>Micromonosporales</taxon>
        <taxon>Micromonosporaceae</taxon>
        <taxon>Rugosimonospora</taxon>
    </lineage>
</organism>
<gene>
    <name evidence="2" type="ORF">Raf01_87210</name>
</gene>
<protein>
    <submittedName>
        <fullName evidence="2">Uncharacterized protein</fullName>
    </submittedName>
</protein>
<dbReference type="InterPro" id="IPR011051">
    <property type="entry name" value="RmlC_Cupin_sf"/>
</dbReference>
<comment type="caution">
    <text evidence="2">The sequence shown here is derived from an EMBL/GenBank/DDBJ whole genome shotgun (WGS) entry which is preliminary data.</text>
</comment>
<dbReference type="EMBL" id="BONZ01000100">
    <property type="protein sequence ID" value="GIH20549.1"/>
    <property type="molecule type" value="Genomic_DNA"/>
</dbReference>
<keyword evidence="3" id="KW-1185">Reference proteome</keyword>
<accession>A0A8J3R2F7</accession>